<feature type="repeat" description="ANK" evidence="1">
    <location>
        <begin position="278"/>
        <end position="301"/>
    </location>
</feature>
<dbReference type="eggNOG" id="KOG0504">
    <property type="taxonomic scope" value="Eukaryota"/>
</dbReference>
<dbReference type="Pfam" id="PF00023">
    <property type="entry name" value="Ank"/>
    <property type="match status" value="1"/>
</dbReference>
<dbReference type="InterPro" id="IPR036770">
    <property type="entry name" value="Ankyrin_rpt-contain_sf"/>
</dbReference>
<dbReference type="AlphaFoldDB" id="A0A1X7TJW7"/>
<feature type="repeat" description="ANK" evidence="1">
    <location>
        <begin position="176"/>
        <end position="209"/>
    </location>
</feature>
<gene>
    <name evidence="2" type="primary">100640814</name>
</gene>
<dbReference type="EnsemblMetazoa" id="Aqu2.1.15181_001">
    <property type="protein sequence ID" value="Aqu2.1.15181_001"/>
    <property type="gene ID" value="Aqu2.1.15181"/>
</dbReference>
<dbReference type="InterPro" id="IPR002110">
    <property type="entry name" value="Ankyrin_rpt"/>
</dbReference>
<proteinExistence type="predicted"/>
<dbReference type="PROSITE" id="PS50088">
    <property type="entry name" value="ANK_REPEAT"/>
    <property type="match status" value="5"/>
</dbReference>
<dbReference type="KEGG" id="aqu:100640814"/>
<feature type="repeat" description="ANK" evidence="1">
    <location>
        <begin position="142"/>
        <end position="175"/>
    </location>
</feature>
<dbReference type="InParanoid" id="A0A1X7TJW7"/>
<reference evidence="2" key="2">
    <citation type="submission" date="2017-05" db="UniProtKB">
        <authorList>
            <consortium name="EnsemblMetazoa"/>
        </authorList>
    </citation>
    <scope>IDENTIFICATION</scope>
</reference>
<dbReference type="EnsemblMetazoa" id="XM_003390327.3">
    <property type="protein sequence ID" value="XP_003390375.2"/>
    <property type="gene ID" value="LOC100640814"/>
</dbReference>
<evidence type="ECO:0000313" key="2">
    <source>
        <dbReference type="EnsemblMetazoa" id="Aqu2.1.15181_001"/>
    </source>
</evidence>
<keyword evidence="3" id="KW-1185">Reference proteome</keyword>
<keyword evidence="1" id="KW-0040">ANK repeat</keyword>
<sequence>MMAEALATAPSSLITIFQPVSGYEEEPAAAKTTRDRAETGVILTNRSCLNTEQDEELIDLVDGLNCCHSCSLSSSPLIEAVSSDHAGCLKEILSSPSPPDLLAPLLTTGVTVCHLAARKGSARVLQLLLEIEPSLALCRDYKGATPLHTTAQHGEIESMRYLLLNSDCRSDTKDSDGATAVHYAAMSGKLDCLKELCIQGKCDVNSTTTGGETPAYFAAQEGHLDCLQWLTQYAGADLGTASYDGMSPIHAAAQNGQLHVVHWLVRSANCPVNLRTSDGATPVHFAAAKGHVLLLEWMLHHHLASGLERDDYGATPVHDAAEHGHIECLHVFYNHSVKLDMQDADGFKPKDLAMDKGHIECAAFIGHPRQQMASWIQQKRQLQGAWQLPVRVDEDVGEGKYVQLNRHNKKGIKKRLSFSFFSKMKASK</sequence>
<dbReference type="Proteomes" id="UP000007879">
    <property type="component" value="Unassembled WGS sequence"/>
</dbReference>
<dbReference type="Pfam" id="PF12796">
    <property type="entry name" value="Ank_2"/>
    <property type="match status" value="1"/>
</dbReference>
<evidence type="ECO:0000256" key="1">
    <source>
        <dbReference type="PROSITE-ProRule" id="PRU00023"/>
    </source>
</evidence>
<accession>A0A1X7TJW7</accession>
<protein>
    <submittedName>
        <fullName evidence="2">Uncharacterized protein</fullName>
    </submittedName>
</protein>
<feature type="repeat" description="ANK" evidence="1">
    <location>
        <begin position="244"/>
        <end position="266"/>
    </location>
</feature>
<dbReference type="Gene3D" id="1.25.40.20">
    <property type="entry name" value="Ankyrin repeat-containing domain"/>
    <property type="match status" value="1"/>
</dbReference>
<dbReference type="STRING" id="400682.A0A1X7TJW7"/>
<reference evidence="3" key="1">
    <citation type="journal article" date="2010" name="Nature">
        <title>The Amphimedon queenslandica genome and the evolution of animal complexity.</title>
        <authorList>
            <person name="Srivastava M."/>
            <person name="Simakov O."/>
            <person name="Chapman J."/>
            <person name="Fahey B."/>
            <person name="Gauthier M.E."/>
            <person name="Mitros T."/>
            <person name="Richards G.S."/>
            <person name="Conaco C."/>
            <person name="Dacre M."/>
            <person name="Hellsten U."/>
            <person name="Larroux C."/>
            <person name="Putnam N.H."/>
            <person name="Stanke M."/>
            <person name="Adamska M."/>
            <person name="Darling A."/>
            <person name="Degnan S.M."/>
            <person name="Oakley T.H."/>
            <person name="Plachetzki D.C."/>
            <person name="Zhai Y."/>
            <person name="Adamski M."/>
            <person name="Calcino A."/>
            <person name="Cummins S.F."/>
            <person name="Goodstein D.M."/>
            <person name="Harris C."/>
            <person name="Jackson D.J."/>
            <person name="Leys S.P."/>
            <person name="Shu S."/>
            <person name="Woodcroft B.J."/>
            <person name="Vervoort M."/>
            <person name="Kosik K.S."/>
            <person name="Manning G."/>
            <person name="Degnan B.M."/>
            <person name="Rokhsar D.S."/>
        </authorList>
    </citation>
    <scope>NUCLEOTIDE SEQUENCE [LARGE SCALE GENOMIC DNA]</scope>
</reference>
<dbReference type="PROSITE" id="PS50297">
    <property type="entry name" value="ANK_REP_REGION"/>
    <property type="match status" value="4"/>
</dbReference>
<dbReference type="Pfam" id="PF13637">
    <property type="entry name" value="Ank_4"/>
    <property type="match status" value="1"/>
</dbReference>
<dbReference type="OrthoDB" id="10261302at2759"/>
<dbReference type="PANTHER" id="PTHR44207:SF2">
    <property type="entry name" value="REPEAT PROTEIN, PUTATIVE-RELATED"/>
    <property type="match status" value="1"/>
</dbReference>
<evidence type="ECO:0000313" key="3">
    <source>
        <dbReference type="Proteomes" id="UP000007879"/>
    </source>
</evidence>
<dbReference type="PANTHER" id="PTHR44207">
    <property type="entry name" value="SURFACE ANTIGEN BSPA-LIKE-RELATED"/>
    <property type="match status" value="1"/>
</dbReference>
<organism evidence="2">
    <name type="scientific">Amphimedon queenslandica</name>
    <name type="common">Sponge</name>
    <dbReference type="NCBI Taxonomy" id="400682"/>
    <lineage>
        <taxon>Eukaryota</taxon>
        <taxon>Metazoa</taxon>
        <taxon>Porifera</taxon>
        <taxon>Demospongiae</taxon>
        <taxon>Heteroscleromorpha</taxon>
        <taxon>Haplosclerida</taxon>
        <taxon>Niphatidae</taxon>
        <taxon>Amphimedon</taxon>
    </lineage>
</organism>
<dbReference type="SMART" id="SM00248">
    <property type="entry name" value="ANK"/>
    <property type="match status" value="8"/>
</dbReference>
<dbReference type="SUPFAM" id="SSF48403">
    <property type="entry name" value="Ankyrin repeat"/>
    <property type="match status" value="2"/>
</dbReference>
<name>A0A1X7TJW7_AMPQE</name>
<feature type="repeat" description="ANK" evidence="1">
    <location>
        <begin position="312"/>
        <end position="344"/>
    </location>
</feature>